<dbReference type="PANTHER" id="PTHR38436">
    <property type="entry name" value="POLYKETIDE CYCLASE SNOAL-LIKE DOMAIN"/>
    <property type="match status" value="1"/>
</dbReference>
<organism evidence="1 2">
    <name type="scientific">Dysosmobacter welbionis</name>
    <dbReference type="NCBI Taxonomy" id="2093857"/>
    <lineage>
        <taxon>Bacteria</taxon>
        <taxon>Bacillati</taxon>
        <taxon>Bacillota</taxon>
        <taxon>Clostridia</taxon>
        <taxon>Eubacteriales</taxon>
        <taxon>Oscillospiraceae</taxon>
        <taxon>Dysosmobacter</taxon>
    </lineage>
</organism>
<dbReference type="GO" id="GO:0030638">
    <property type="term" value="P:polyketide metabolic process"/>
    <property type="evidence" value="ECO:0007669"/>
    <property type="project" value="InterPro"/>
</dbReference>
<dbReference type="InterPro" id="IPR009959">
    <property type="entry name" value="Cyclase_SnoaL-like"/>
</dbReference>
<dbReference type="AlphaFoldDB" id="A0A4D7ANB2"/>
<reference evidence="2" key="1">
    <citation type="submission" date="2018-12" db="EMBL/GenBank/DDBJ databases">
        <title>Dusodibacter welbiota gen. nov., sp. nov., isolated from human faeces and emended description of the Oscillibacter genus.</title>
        <authorList>
            <person name="Le Roy T."/>
            <person name="Van der Smissen P."/>
            <person name="Delzenne N."/>
            <person name="Muccioli G."/>
            <person name="Collet J.F."/>
            <person name="Cani P.D."/>
        </authorList>
    </citation>
    <scope>NUCLEOTIDE SEQUENCE [LARGE SCALE GENOMIC DNA]</scope>
    <source>
        <strain evidence="2">J115</strain>
    </source>
</reference>
<dbReference type="Gene3D" id="3.10.450.50">
    <property type="match status" value="1"/>
</dbReference>
<dbReference type="KEGG" id="obj:EIO64_10995"/>
<dbReference type="Proteomes" id="UP000298642">
    <property type="component" value="Chromosome"/>
</dbReference>
<evidence type="ECO:0000313" key="1">
    <source>
        <dbReference type="EMBL" id="QCI61024.1"/>
    </source>
</evidence>
<dbReference type="EMBL" id="CP034413">
    <property type="protein sequence ID" value="QCI61024.1"/>
    <property type="molecule type" value="Genomic_DNA"/>
</dbReference>
<gene>
    <name evidence="1" type="ORF">EIO64_10995</name>
</gene>
<dbReference type="SUPFAM" id="SSF54427">
    <property type="entry name" value="NTF2-like"/>
    <property type="match status" value="1"/>
</dbReference>
<evidence type="ECO:0000313" key="2">
    <source>
        <dbReference type="Proteomes" id="UP000298642"/>
    </source>
</evidence>
<accession>A0A4D7ANB2</accession>
<keyword evidence="2" id="KW-1185">Reference proteome</keyword>
<dbReference type="Pfam" id="PF07366">
    <property type="entry name" value="SnoaL"/>
    <property type="match status" value="1"/>
</dbReference>
<dbReference type="InterPro" id="IPR032710">
    <property type="entry name" value="NTF2-like_dom_sf"/>
</dbReference>
<name>A0A4D7ANB2_9FIRM</name>
<sequence>MAPPELVRTFYETVVSQHRLEDLPRFVEEGCVLRQGEWTTPLGPGGMVRHLAALRETYPDYTVRILRQHWAAPYVVSECVMEGTHLGPWPGTVPTGKRLIFTGVNIDRVEGGKIVEHGGAVNTFETLWDAGMIRPAE</sequence>
<protein>
    <submittedName>
        <fullName evidence="1">Ester cyclase</fullName>
    </submittedName>
</protein>
<proteinExistence type="predicted"/>
<dbReference type="PANTHER" id="PTHR38436:SF1">
    <property type="entry name" value="ESTER CYCLASE"/>
    <property type="match status" value="1"/>
</dbReference>